<sequence length="310" mass="33024">MAHIGILTQSGDLHAELAAHWVEQAGGRASLIYADRVPQSGGISWASSAPDRARLDAADGPISPDQLDVLWWRRVGRPTVPDAVSDPAARTVVANEARDAVLGCLRAGFRGRWVSDPDATRRAELKLVQLRAALRVGLRVPRTLVSQIPSDIREFCAELGGRMVVKPVASTMDIPLRAGVLTEDTLPADRELALVPAIYQELVPGDVHLRACTWGSTVVVGTISSDLMDWRTDVAPRVGTGQLGGGTAAQLTALNAHLGLAMGISDLKPAPDGGPPYWLEVNPQGQFLFLEGLGGPEVARSFARFLLDCA</sequence>
<protein>
    <recommendedName>
        <fullName evidence="3">ATP-grasp domain-containing protein</fullName>
    </recommendedName>
</protein>
<reference evidence="1 2" key="1">
    <citation type="journal article" date="2021" name="J. Biosci. Bioeng.">
        <title>Identification and characterization of a chc gene cluster responsible for the aromatization pathway of cyclohexanecarboxylate degradation in Sinomonas cyclohexanicum ATCC 51369.</title>
        <authorList>
            <person name="Yamamoto T."/>
            <person name="Hasegawa Y."/>
            <person name="Lau P.C.K."/>
            <person name="Iwaki H."/>
        </authorList>
    </citation>
    <scope>NUCLEOTIDE SEQUENCE [LARGE SCALE GENOMIC DNA]</scope>
    <source>
        <strain evidence="1 2">ATCC 51369</strain>
    </source>
</reference>
<name>A0ABN6FHU3_SINCY</name>
<gene>
    <name evidence="1" type="ORF">SCMU_12400</name>
</gene>
<accession>A0ABN6FHU3</accession>
<organism evidence="1 2">
    <name type="scientific">Sinomonas cyclohexanicum</name>
    <name type="common">Corynebacterium cyclohexanicum</name>
    <dbReference type="NCBI Taxonomy" id="322009"/>
    <lineage>
        <taxon>Bacteria</taxon>
        <taxon>Bacillati</taxon>
        <taxon>Actinomycetota</taxon>
        <taxon>Actinomycetes</taxon>
        <taxon>Micrococcales</taxon>
        <taxon>Micrococcaceae</taxon>
        <taxon>Sinomonas</taxon>
    </lineage>
</organism>
<dbReference type="RefSeq" id="WP_229232148.1">
    <property type="nucleotide sequence ID" value="NZ_AP024525.1"/>
</dbReference>
<evidence type="ECO:0000313" key="2">
    <source>
        <dbReference type="Proteomes" id="UP001319861"/>
    </source>
</evidence>
<dbReference type="SUPFAM" id="SSF56059">
    <property type="entry name" value="Glutathione synthetase ATP-binding domain-like"/>
    <property type="match status" value="1"/>
</dbReference>
<dbReference type="EMBL" id="AP024525">
    <property type="protein sequence ID" value="BCT75398.1"/>
    <property type="molecule type" value="Genomic_DNA"/>
</dbReference>
<evidence type="ECO:0008006" key="3">
    <source>
        <dbReference type="Google" id="ProtNLM"/>
    </source>
</evidence>
<keyword evidence="2" id="KW-1185">Reference proteome</keyword>
<dbReference type="Proteomes" id="UP001319861">
    <property type="component" value="Chromosome"/>
</dbReference>
<evidence type="ECO:0000313" key="1">
    <source>
        <dbReference type="EMBL" id="BCT75398.1"/>
    </source>
</evidence>
<proteinExistence type="predicted"/>